<dbReference type="AlphaFoldDB" id="A0A081D114"/>
<gene>
    <name evidence="1" type="ORF">RRU01S_26_01380</name>
</gene>
<proteinExistence type="predicted"/>
<dbReference type="Proteomes" id="UP000028701">
    <property type="component" value="Unassembled WGS sequence"/>
</dbReference>
<accession>A0A081D114</accession>
<organism evidence="1 2">
    <name type="scientific">Agrobacterium rubi TR3 = NBRC 13261</name>
    <dbReference type="NCBI Taxonomy" id="1368415"/>
    <lineage>
        <taxon>Bacteria</taxon>
        <taxon>Pseudomonadati</taxon>
        <taxon>Pseudomonadota</taxon>
        <taxon>Alphaproteobacteria</taxon>
        <taxon>Hyphomicrobiales</taxon>
        <taxon>Rhizobiaceae</taxon>
        <taxon>Rhizobium/Agrobacterium group</taxon>
        <taxon>Agrobacterium</taxon>
    </lineage>
</organism>
<name>A0A081D114_9HYPH</name>
<dbReference type="EMBL" id="BBJU01000026">
    <property type="protein sequence ID" value="GAK72610.1"/>
    <property type="molecule type" value="Genomic_DNA"/>
</dbReference>
<sequence>MILQSPAVGRTGPPATSMRGLLGADFERYTVISLTVTKLLDDVLKRLERFHSQKVSHEGARLKG</sequence>
<reference evidence="1 2" key="1">
    <citation type="submission" date="2014-08" db="EMBL/GenBank/DDBJ databases">
        <title>Whole genome shotgun sequence of Rhizobium rubi NBRC 13261.</title>
        <authorList>
            <person name="Katano-Makiyama Y."/>
            <person name="Hosoyama A."/>
            <person name="Hashimoto M."/>
            <person name="Hosoyama Y."/>
            <person name="Noguchi M."/>
            <person name="Tsuchikane K."/>
            <person name="Uohara A."/>
            <person name="Ohji S."/>
            <person name="Ichikawa N."/>
            <person name="Kimura A."/>
            <person name="Yamazoe A."/>
            <person name="Fujita N."/>
        </authorList>
    </citation>
    <scope>NUCLEOTIDE SEQUENCE [LARGE SCALE GENOMIC DNA]</scope>
    <source>
        <strain evidence="1 2">NBRC 13261</strain>
    </source>
</reference>
<protein>
    <submittedName>
        <fullName evidence="1">Uncharacterized protein</fullName>
    </submittedName>
</protein>
<comment type="caution">
    <text evidence="1">The sequence shown here is derived from an EMBL/GenBank/DDBJ whole genome shotgun (WGS) entry which is preliminary data.</text>
</comment>
<evidence type="ECO:0000313" key="2">
    <source>
        <dbReference type="Proteomes" id="UP000028701"/>
    </source>
</evidence>
<evidence type="ECO:0000313" key="1">
    <source>
        <dbReference type="EMBL" id="GAK72610.1"/>
    </source>
</evidence>